<dbReference type="RefSeq" id="WP_005423993.1">
    <property type="nucleotide sequence ID" value="NZ_JH584329.1"/>
</dbReference>
<dbReference type="Pfam" id="PF10137">
    <property type="entry name" value="CAP12-PCTIR_TIR"/>
    <property type="match status" value="1"/>
</dbReference>
<protein>
    <submittedName>
        <fullName evidence="2">Nucleotide-binding protein containing TIR-like domain</fullName>
    </submittedName>
</protein>
<organism evidence="2 3">
    <name type="scientific">Aliivibrio fischeri SR5</name>
    <dbReference type="NCBI Taxonomy" id="1088719"/>
    <lineage>
        <taxon>Bacteria</taxon>
        <taxon>Pseudomonadati</taxon>
        <taxon>Pseudomonadota</taxon>
        <taxon>Gammaproteobacteria</taxon>
        <taxon>Vibrionales</taxon>
        <taxon>Vibrionaceae</taxon>
        <taxon>Aliivibrio</taxon>
    </lineage>
</organism>
<evidence type="ECO:0000313" key="2">
    <source>
        <dbReference type="EMBL" id="EHN67985.1"/>
    </source>
</evidence>
<dbReference type="InterPro" id="IPR019302">
    <property type="entry name" value="CAP12/PCTIR_TIR_dom"/>
</dbReference>
<dbReference type="Proteomes" id="UP000004521">
    <property type="component" value="Unassembled WGS sequence"/>
</dbReference>
<dbReference type="AlphaFoldDB" id="A0AAV3EMK8"/>
<name>A0AAV3EMK8_ALIFS</name>
<dbReference type="GO" id="GO:0050135">
    <property type="term" value="F:NADP+ nucleosidase activity"/>
    <property type="evidence" value="ECO:0007669"/>
    <property type="project" value="InterPro"/>
</dbReference>
<feature type="domain" description="CD-NTase-associated protein 12/Pycsar effector protein TIR" evidence="1">
    <location>
        <begin position="7"/>
        <end position="126"/>
    </location>
</feature>
<gene>
    <name evidence="2" type="ORF">VFSR5_2710</name>
</gene>
<proteinExistence type="predicted"/>
<evidence type="ECO:0000259" key="1">
    <source>
        <dbReference type="Pfam" id="PF10137"/>
    </source>
</evidence>
<accession>A0AAV3EMK8</accession>
<comment type="caution">
    <text evidence="2">The sequence shown here is derived from an EMBL/GenBank/DDBJ whole genome shotgun (WGS) entry which is preliminary data.</text>
</comment>
<reference evidence="2 3" key="1">
    <citation type="journal article" date="2012" name="J. Bacteriol.">
        <title>Draft Genome Sequence of Vibrio fischeri SR5, a Strain Isolated from the Light Organ of the Mediterranean Squid Sepiola robusta.</title>
        <authorList>
            <person name="Gyllborg M.C."/>
            <person name="Sahl J.W."/>
            <person name="Cronin D.C.III."/>
            <person name="Rasko D.A."/>
            <person name="Mandel M.J."/>
        </authorList>
    </citation>
    <scope>NUCLEOTIDE SEQUENCE [LARGE SCALE GENOMIC DNA]</scope>
    <source>
        <strain evidence="2 3">SR5</strain>
    </source>
</reference>
<sequence length="289" mass="32346">MSKKPTVFIASSVEAISVAEAVNIKMEYDAQVKQWDNAFDLSTITITSLIERAKKTDYGIFVFHKDDKTTIRQNEYSSVRDNVLFELGLFIGALGIENCFVLTPKSTEGTFRMPTDLAGVTTTSYDDTLDDMVDAVTTSCAKIKQKIKKQEQDKATIKPVEDSALNSLQAQLSASQSKIWSLGHDLERTKEHEAQLIESIKSQFFSIAKPATPAEIKKWEDGAKDSYLKEIKMRTHNVYYVDQDIVIPPLFGASSLSVIVEKGVKVHGLGTNSHNEIFYLDGYRTDKRV</sequence>
<evidence type="ECO:0000313" key="3">
    <source>
        <dbReference type="Proteomes" id="UP000004521"/>
    </source>
</evidence>
<dbReference type="EMBL" id="AHIH01000015">
    <property type="protein sequence ID" value="EHN67985.1"/>
    <property type="molecule type" value="Genomic_DNA"/>
</dbReference>